<reference evidence="6 7" key="1">
    <citation type="submission" date="2020-04" db="EMBL/GenBank/DDBJ databases">
        <authorList>
            <person name="Yoon J."/>
        </authorList>
    </citation>
    <scope>NUCLEOTIDE SEQUENCE [LARGE SCALE GENOMIC DNA]</scope>
    <source>
        <strain evidence="6 7">KMU-115</strain>
    </source>
</reference>
<dbReference type="SUPFAM" id="SSF53850">
    <property type="entry name" value="Periplasmic binding protein-like II"/>
    <property type="match status" value="1"/>
</dbReference>
<dbReference type="AlphaFoldDB" id="A0A7X6GYQ5"/>
<proteinExistence type="inferred from homology"/>
<dbReference type="Gene3D" id="3.40.190.10">
    <property type="entry name" value="Periplasmic binding protein-like II"/>
    <property type="match status" value="1"/>
</dbReference>
<evidence type="ECO:0000313" key="6">
    <source>
        <dbReference type="EMBL" id="NKX43721.1"/>
    </source>
</evidence>
<evidence type="ECO:0000256" key="4">
    <source>
        <dbReference type="ARBA" id="ARBA00022729"/>
    </source>
</evidence>
<dbReference type="PANTHER" id="PTHR43649:SF34">
    <property type="entry name" value="ABC TRANSPORTER PERIPLASMIC-BINDING PROTEIN YCJN-RELATED"/>
    <property type="match status" value="1"/>
</dbReference>
<dbReference type="GO" id="GO:0042597">
    <property type="term" value="C:periplasmic space"/>
    <property type="evidence" value="ECO:0007669"/>
    <property type="project" value="UniProtKB-SubCell"/>
</dbReference>
<dbReference type="Proteomes" id="UP000526408">
    <property type="component" value="Unassembled WGS sequence"/>
</dbReference>
<dbReference type="InterPro" id="IPR050490">
    <property type="entry name" value="Bact_solute-bd_prot1"/>
</dbReference>
<dbReference type="RefSeq" id="WP_168622072.1">
    <property type="nucleotide sequence ID" value="NZ_JAAZQQ010000001.1"/>
</dbReference>
<gene>
    <name evidence="6" type="ORF">HCU73_03890</name>
</gene>
<evidence type="ECO:0000256" key="1">
    <source>
        <dbReference type="ARBA" id="ARBA00004418"/>
    </source>
</evidence>
<name>A0A7X6GYQ5_9RHOB</name>
<keyword evidence="3" id="KW-0813">Transport</keyword>
<feature type="signal peptide" evidence="5">
    <location>
        <begin position="1"/>
        <end position="23"/>
    </location>
</feature>
<comment type="caution">
    <text evidence="6">The sequence shown here is derived from an EMBL/GenBank/DDBJ whole genome shotgun (WGS) entry which is preliminary data.</text>
</comment>
<dbReference type="InterPro" id="IPR006059">
    <property type="entry name" value="SBP"/>
</dbReference>
<sequence>MSFPRLTTLTAVATILGASAAMADCGIASGRVAILSNDFPALQAMAAAAAECASATVTVTANQTTEHRDIQVAALTANPAEYTSAVVANSSIVPLMNAGLIRPLDDLIAQYAPDLPQLNRITIDGQTMAVAFMANAQHLYLREDVLAQVGAEAPATYEEVLEVLAAIREAGIMEHPFAMNTGAGWNLGEEFVNMYLGHGGDLFEPGTANPSINNETGVATLEMLAALNAYANPDFLTFDSNATQALWESGQIAVGYMWGSRAAGILDAENSTPEITGATALAAAPTVGGGTVPASTLWWDGFTIAANISDEDAAATFQALMHGLRPEVITANNDAAVWLMPGFTPGASAEGVSATANAGARPYPMLPYAGLLHTALGNELAAFLQGQESAEQALADVEAAYIAAAREQGFLQ</sequence>
<evidence type="ECO:0000256" key="2">
    <source>
        <dbReference type="ARBA" id="ARBA00008520"/>
    </source>
</evidence>
<keyword evidence="4 5" id="KW-0732">Signal</keyword>
<dbReference type="EMBL" id="JAAZQQ010000001">
    <property type="protein sequence ID" value="NKX43721.1"/>
    <property type="molecule type" value="Genomic_DNA"/>
</dbReference>
<evidence type="ECO:0000256" key="5">
    <source>
        <dbReference type="SAM" id="SignalP"/>
    </source>
</evidence>
<protein>
    <submittedName>
        <fullName evidence="6">Extracellular solute-binding protein</fullName>
    </submittedName>
</protein>
<keyword evidence="7" id="KW-1185">Reference proteome</keyword>
<evidence type="ECO:0000256" key="3">
    <source>
        <dbReference type="ARBA" id="ARBA00022448"/>
    </source>
</evidence>
<comment type="similarity">
    <text evidence="2">Belongs to the bacterial solute-binding protein 1 family.</text>
</comment>
<comment type="subcellular location">
    <subcellularLocation>
        <location evidence="1">Periplasm</location>
    </subcellularLocation>
</comment>
<accession>A0A7X6GYQ5</accession>
<dbReference type="PANTHER" id="PTHR43649">
    <property type="entry name" value="ARABINOSE-BINDING PROTEIN-RELATED"/>
    <property type="match status" value="1"/>
</dbReference>
<feature type="chain" id="PRO_5031050223" evidence="5">
    <location>
        <begin position="24"/>
        <end position="412"/>
    </location>
</feature>
<organism evidence="6 7">
    <name type="scientific">Roseicyclus persicicus</name>
    <dbReference type="NCBI Taxonomy" id="2650661"/>
    <lineage>
        <taxon>Bacteria</taxon>
        <taxon>Pseudomonadati</taxon>
        <taxon>Pseudomonadota</taxon>
        <taxon>Alphaproteobacteria</taxon>
        <taxon>Rhodobacterales</taxon>
        <taxon>Roseobacteraceae</taxon>
        <taxon>Roseicyclus</taxon>
    </lineage>
</organism>
<dbReference type="Pfam" id="PF01547">
    <property type="entry name" value="SBP_bac_1"/>
    <property type="match status" value="1"/>
</dbReference>
<evidence type="ECO:0000313" key="7">
    <source>
        <dbReference type="Proteomes" id="UP000526408"/>
    </source>
</evidence>